<organism evidence="2">
    <name type="scientific">uncultured Streptomyces sp</name>
    <dbReference type="NCBI Taxonomy" id="174707"/>
    <lineage>
        <taxon>Bacteria</taxon>
        <taxon>Bacillati</taxon>
        <taxon>Actinomycetota</taxon>
        <taxon>Actinomycetes</taxon>
        <taxon>Kitasatosporales</taxon>
        <taxon>Streptomycetaceae</taxon>
        <taxon>Streptomyces</taxon>
        <taxon>environmental samples</taxon>
    </lineage>
</organism>
<feature type="non-terminal residue" evidence="2">
    <location>
        <position position="1"/>
    </location>
</feature>
<feature type="compositionally biased region" description="Basic and acidic residues" evidence="1">
    <location>
        <begin position="101"/>
        <end position="124"/>
    </location>
</feature>
<evidence type="ECO:0000256" key="1">
    <source>
        <dbReference type="SAM" id="MobiDB-lite"/>
    </source>
</evidence>
<sequence>YWHYHDHVVGTGPRHGGHPHGALRSARRPAQGRHPVGPDDHDRLQRHEHQQQARRREPGLRGHGRRPGRGRDDHARRVLPHVPHPRTSLGGQPYRPAHRAGRPEPGGRHEDLRTGRLLRLPDHRGRARGSRRLDVPLPCAEP</sequence>
<proteinExistence type="predicted"/>
<evidence type="ECO:0000313" key="2">
    <source>
        <dbReference type="EMBL" id="AFR56533.1"/>
    </source>
</evidence>
<accession>J9SQI3</accession>
<protein>
    <submittedName>
        <fullName evidence="2">Laccase-like multicopper oxidase type 2</fullName>
    </submittedName>
</protein>
<dbReference type="AlphaFoldDB" id="J9SQI3"/>
<dbReference type="EMBL" id="JQ954797">
    <property type="protein sequence ID" value="AFR56533.1"/>
    <property type="molecule type" value="Genomic_DNA"/>
</dbReference>
<feature type="region of interest" description="Disordered" evidence="1">
    <location>
        <begin position="1"/>
        <end position="142"/>
    </location>
</feature>
<feature type="compositionally biased region" description="Basic and acidic residues" evidence="1">
    <location>
        <begin position="36"/>
        <end position="60"/>
    </location>
</feature>
<name>J9SQI3_9ACTN</name>
<reference evidence="2" key="1">
    <citation type="journal article" date="2014" name="Appl. Environ. Microbiol.">
        <title>Diversity of Two-Domain Laccase-Like Multicopper Oxidase Genes in Streptomyces spp.: Identification of Genes Potentially Involved in Extracellular Activities and Lignocellulose Degradation during Composting of Agricultural Waste.</title>
        <authorList>
            <person name="Lu L."/>
            <person name="Zeng G."/>
            <person name="Fan C."/>
            <person name="Zhang J."/>
            <person name="Chen A."/>
            <person name="Chen M."/>
            <person name="Jiang M."/>
            <person name="Yuan Y."/>
            <person name="Wu H."/>
            <person name="Lai M."/>
            <person name="He Y."/>
        </authorList>
    </citation>
    <scope>NUCLEOTIDE SEQUENCE</scope>
</reference>
<feature type="non-terminal residue" evidence="2">
    <location>
        <position position="142"/>
    </location>
</feature>